<feature type="non-terminal residue" evidence="10">
    <location>
        <position position="753"/>
    </location>
</feature>
<evidence type="ECO:0000256" key="1">
    <source>
        <dbReference type="ARBA" id="ARBA00004123"/>
    </source>
</evidence>
<keyword evidence="11" id="KW-1185">Reference proteome</keyword>
<evidence type="ECO:0000259" key="9">
    <source>
        <dbReference type="Pfam" id="PF14372"/>
    </source>
</evidence>
<evidence type="ECO:0000259" key="8">
    <source>
        <dbReference type="Pfam" id="PF05699"/>
    </source>
</evidence>
<dbReference type="InterPro" id="IPR008906">
    <property type="entry name" value="HATC_C_dom"/>
</dbReference>
<evidence type="ECO:0000256" key="3">
    <source>
        <dbReference type="ARBA" id="ARBA00022771"/>
    </source>
</evidence>
<keyword evidence="5" id="KW-0238">DNA-binding</keyword>
<evidence type="ECO:0008006" key="12">
    <source>
        <dbReference type="Google" id="ProtNLM"/>
    </source>
</evidence>
<accession>A0AAQ3WX09</accession>
<proteinExistence type="predicted"/>
<dbReference type="GO" id="GO:0003677">
    <property type="term" value="F:DNA binding"/>
    <property type="evidence" value="ECO:0007669"/>
    <property type="project" value="UniProtKB-KW"/>
</dbReference>
<evidence type="ECO:0000256" key="4">
    <source>
        <dbReference type="ARBA" id="ARBA00022833"/>
    </source>
</evidence>
<keyword evidence="3" id="KW-0863">Zinc-finger</keyword>
<dbReference type="PANTHER" id="PTHR46481:SF10">
    <property type="entry name" value="ZINC FINGER BED DOMAIN-CONTAINING PROTEIN 39"/>
    <property type="match status" value="1"/>
</dbReference>
<sequence length="753" mass="85977">LNIPLLISAESQTDLAASSGTPRAPAASLDLALVPSPAPATGGSGTQDAGVINIEDGGGSGDDEAAEKRQKKCTSGVWEYFDKYWVTVEVNGKKEEQHWAKCKFQGCKNKTSKGRCESRFGTTGFWTHLRYYHSIVKGQQQLKTENDEKNGVTIVKSFKYDQEESLKKFYMAMIVHEYPFNMAEHEFFQDWVKSLRPHYPLKSRVTVRKEVMDLCMLEKENMYEYFKTINCRFSATMDMWTSNQNKGYMCITLHWVDDDWKIQKRIANFLHVKGRHTGEKLSDTFTSCLLKWYVEKKMFSLTLDNAAANEVAVKDVIVELKKHSPLVYDGQFFHVMCANHILNLSARDGMRVIQSATKNIRAFIVAVKGSTVQWEEFLKCATECGLDTNSGLSLDVSTRWNSTYLMLKDAIYYRLAFDRLTSYERKRYEHISPSAEEWKNAETLLPFLRKFYDLTAILSGTSYPTANLFFRGFCEIKLMLNEWCSSTDPTISEMANAMIVKFDKYWKKSNVALAVANVLDPRFKRIIVEFYLRKLYSKSYQVELDTFNVVLKKMYHFYAAATPSSCDAPAPAASMDANQIVDSIDTELDSFLFDNATHGDGPEESSELTRYLAEPTIKVSKANQHTFDILAWWKNQKDEYPILSQLARDVLAMQASTVASESAFSAGDRVVDPYRSRLDPEMVEALVCTRDWIFADKKGKNIKKTYCTRKVSSIVSDLEVRENVKIQPELEDEVVEMEMEVAGDDNDMPDVHL</sequence>
<name>A0AAQ3WX09_PASNO</name>
<feature type="region of interest" description="Disordered" evidence="7">
    <location>
        <begin position="35"/>
        <end position="68"/>
    </location>
</feature>
<dbReference type="InterPro" id="IPR025525">
    <property type="entry name" value="hAT-like_transposase_RNase-H"/>
</dbReference>
<evidence type="ECO:0000256" key="2">
    <source>
        <dbReference type="ARBA" id="ARBA00022723"/>
    </source>
</evidence>
<feature type="domain" description="HAT C-terminal dimerisation" evidence="8">
    <location>
        <begin position="607"/>
        <end position="693"/>
    </location>
</feature>
<dbReference type="GO" id="GO:0008270">
    <property type="term" value="F:zinc ion binding"/>
    <property type="evidence" value="ECO:0007669"/>
    <property type="project" value="UniProtKB-KW"/>
</dbReference>
<dbReference type="InterPro" id="IPR052035">
    <property type="entry name" value="ZnF_BED_domain_contain"/>
</dbReference>
<evidence type="ECO:0000313" key="10">
    <source>
        <dbReference type="EMBL" id="WVZ77353.1"/>
    </source>
</evidence>
<evidence type="ECO:0000256" key="6">
    <source>
        <dbReference type="ARBA" id="ARBA00023242"/>
    </source>
</evidence>
<keyword evidence="2" id="KW-0479">Metal-binding</keyword>
<keyword evidence="4" id="KW-0862">Zinc</keyword>
<dbReference type="Proteomes" id="UP001341281">
    <property type="component" value="Chromosome 05"/>
</dbReference>
<dbReference type="GO" id="GO:0046983">
    <property type="term" value="F:protein dimerization activity"/>
    <property type="evidence" value="ECO:0007669"/>
    <property type="project" value="InterPro"/>
</dbReference>
<evidence type="ECO:0000313" key="11">
    <source>
        <dbReference type="Proteomes" id="UP001341281"/>
    </source>
</evidence>
<gene>
    <name evidence="10" type="ORF">U9M48_025231</name>
</gene>
<dbReference type="GO" id="GO:0005634">
    <property type="term" value="C:nucleus"/>
    <property type="evidence" value="ECO:0007669"/>
    <property type="project" value="UniProtKB-SubCell"/>
</dbReference>
<feature type="domain" description="hAT-like transposase RNase-H fold" evidence="9">
    <location>
        <begin position="459"/>
        <end position="558"/>
    </location>
</feature>
<dbReference type="EMBL" id="CP144749">
    <property type="protein sequence ID" value="WVZ77353.1"/>
    <property type="molecule type" value="Genomic_DNA"/>
</dbReference>
<dbReference type="Pfam" id="PF05699">
    <property type="entry name" value="Dimer_Tnp_hAT"/>
    <property type="match status" value="1"/>
</dbReference>
<dbReference type="AlphaFoldDB" id="A0AAQ3WX09"/>
<organism evidence="10 11">
    <name type="scientific">Paspalum notatum var. saurae</name>
    <dbReference type="NCBI Taxonomy" id="547442"/>
    <lineage>
        <taxon>Eukaryota</taxon>
        <taxon>Viridiplantae</taxon>
        <taxon>Streptophyta</taxon>
        <taxon>Embryophyta</taxon>
        <taxon>Tracheophyta</taxon>
        <taxon>Spermatophyta</taxon>
        <taxon>Magnoliopsida</taxon>
        <taxon>Liliopsida</taxon>
        <taxon>Poales</taxon>
        <taxon>Poaceae</taxon>
        <taxon>PACMAD clade</taxon>
        <taxon>Panicoideae</taxon>
        <taxon>Andropogonodae</taxon>
        <taxon>Paspaleae</taxon>
        <taxon>Paspalinae</taxon>
        <taxon>Paspalum</taxon>
    </lineage>
</organism>
<reference evidence="10 11" key="1">
    <citation type="submission" date="2024-02" db="EMBL/GenBank/DDBJ databases">
        <title>High-quality chromosome-scale genome assembly of Pensacola bahiagrass (Paspalum notatum Flugge var. saurae).</title>
        <authorList>
            <person name="Vega J.M."/>
            <person name="Podio M."/>
            <person name="Orjuela J."/>
            <person name="Siena L.A."/>
            <person name="Pessino S.C."/>
            <person name="Combes M.C."/>
            <person name="Mariac C."/>
            <person name="Albertini E."/>
            <person name="Pupilli F."/>
            <person name="Ortiz J.P.A."/>
            <person name="Leblanc O."/>
        </authorList>
    </citation>
    <scope>NUCLEOTIDE SEQUENCE [LARGE SCALE GENOMIC DNA]</scope>
    <source>
        <strain evidence="10">R1</strain>
        <tissue evidence="10">Leaf</tissue>
    </source>
</reference>
<dbReference type="SUPFAM" id="SSF53098">
    <property type="entry name" value="Ribonuclease H-like"/>
    <property type="match status" value="1"/>
</dbReference>
<dbReference type="Pfam" id="PF14372">
    <property type="entry name" value="hAT-like_RNase-H"/>
    <property type="match status" value="1"/>
</dbReference>
<protein>
    <recommendedName>
        <fullName evidence="12">Transposase</fullName>
    </recommendedName>
</protein>
<evidence type="ECO:0000256" key="7">
    <source>
        <dbReference type="SAM" id="MobiDB-lite"/>
    </source>
</evidence>
<dbReference type="SMART" id="SM00614">
    <property type="entry name" value="ZnF_BED"/>
    <property type="match status" value="1"/>
</dbReference>
<dbReference type="PANTHER" id="PTHR46481">
    <property type="entry name" value="ZINC FINGER BED DOMAIN-CONTAINING PROTEIN 4"/>
    <property type="match status" value="1"/>
</dbReference>
<evidence type="ECO:0000256" key="5">
    <source>
        <dbReference type="ARBA" id="ARBA00023125"/>
    </source>
</evidence>
<keyword evidence="6" id="KW-0539">Nucleus</keyword>
<comment type="subcellular location">
    <subcellularLocation>
        <location evidence="1">Nucleus</location>
    </subcellularLocation>
</comment>
<dbReference type="InterPro" id="IPR012337">
    <property type="entry name" value="RNaseH-like_sf"/>
</dbReference>